<gene>
    <name evidence="1" type="ORF">BpHYR1_035251</name>
</gene>
<sequence length="63" mass="7342">VSFKIAVDIGKYAFEHDLSNLYPKPDSIENFVKQFIYDPTYTKFCEQAQKIERLKCGKPNPNN</sequence>
<name>A0A3M7Q7C8_BRAPC</name>
<evidence type="ECO:0000313" key="2">
    <source>
        <dbReference type="Proteomes" id="UP000276133"/>
    </source>
</evidence>
<dbReference type="AlphaFoldDB" id="A0A3M7Q7C8"/>
<keyword evidence="2" id="KW-1185">Reference proteome</keyword>
<dbReference type="EMBL" id="REGN01007165">
    <property type="protein sequence ID" value="RNA07072.1"/>
    <property type="molecule type" value="Genomic_DNA"/>
</dbReference>
<feature type="non-terminal residue" evidence="1">
    <location>
        <position position="1"/>
    </location>
</feature>
<evidence type="ECO:0000313" key="1">
    <source>
        <dbReference type="EMBL" id="RNA07072.1"/>
    </source>
</evidence>
<protein>
    <submittedName>
        <fullName evidence="1">NADP-dependent malic mitochondrial-like</fullName>
    </submittedName>
</protein>
<dbReference type="Proteomes" id="UP000276133">
    <property type="component" value="Unassembled WGS sequence"/>
</dbReference>
<comment type="caution">
    <text evidence="1">The sequence shown here is derived from an EMBL/GenBank/DDBJ whole genome shotgun (WGS) entry which is preliminary data.</text>
</comment>
<reference evidence="1 2" key="1">
    <citation type="journal article" date="2018" name="Sci. Rep.">
        <title>Genomic signatures of local adaptation to the degree of environmental predictability in rotifers.</title>
        <authorList>
            <person name="Franch-Gras L."/>
            <person name="Hahn C."/>
            <person name="Garcia-Roger E.M."/>
            <person name="Carmona M.J."/>
            <person name="Serra M."/>
            <person name="Gomez A."/>
        </authorList>
    </citation>
    <scope>NUCLEOTIDE SEQUENCE [LARGE SCALE GENOMIC DNA]</scope>
    <source>
        <strain evidence="1">HYR1</strain>
    </source>
</reference>
<proteinExistence type="predicted"/>
<accession>A0A3M7Q7C8</accession>
<dbReference type="STRING" id="10195.A0A3M7Q7C8"/>
<organism evidence="1 2">
    <name type="scientific">Brachionus plicatilis</name>
    <name type="common">Marine rotifer</name>
    <name type="synonym">Brachionus muelleri</name>
    <dbReference type="NCBI Taxonomy" id="10195"/>
    <lineage>
        <taxon>Eukaryota</taxon>
        <taxon>Metazoa</taxon>
        <taxon>Spiralia</taxon>
        <taxon>Gnathifera</taxon>
        <taxon>Rotifera</taxon>
        <taxon>Eurotatoria</taxon>
        <taxon>Monogononta</taxon>
        <taxon>Pseudotrocha</taxon>
        <taxon>Ploima</taxon>
        <taxon>Brachionidae</taxon>
        <taxon>Brachionus</taxon>
    </lineage>
</organism>
<dbReference type="Gene3D" id="3.40.50.720">
    <property type="entry name" value="NAD(P)-binding Rossmann-like Domain"/>
    <property type="match status" value="1"/>
</dbReference>